<dbReference type="Proteomes" id="UP000799640">
    <property type="component" value="Unassembled WGS sequence"/>
</dbReference>
<evidence type="ECO:0000313" key="2">
    <source>
        <dbReference type="EMBL" id="KAF2399274.1"/>
    </source>
</evidence>
<evidence type="ECO:0000256" key="1">
    <source>
        <dbReference type="SAM" id="MobiDB-lite"/>
    </source>
</evidence>
<proteinExistence type="predicted"/>
<dbReference type="EMBL" id="ML996698">
    <property type="protein sequence ID" value="KAF2399274.1"/>
    <property type="molecule type" value="Genomic_DNA"/>
</dbReference>
<feature type="compositionally biased region" description="Basic residues" evidence="1">
    <location>
        <begin position="58"/>
        <end position="67"/>
    </location>
</feature>
<keyword evidence="3" id="KW-1185">Reference proteome</keyword>
<name>A0A6G1HTM7_9PEZI</name>
<accession>A0A6G1HTM7</accession>
<sequence length="84" mass="9274">MQYPLLPNLPQADSPGTRYQHHRTLNLLLSPHFTHSPSPPPHDSSPRASRVPPSPPAARHHITHPKHAASGVGPSHAKRKRNED</sequence>
<dbReference type="AlphaFoldDB" id="A0A6G1HTM7"/>
<organism evidence="2 3">
    <name type="scientific">Trichodelitschia bisporula</name>
    <dbReference type="NCBI Taxonomy" id="703511"/>
    <lineage>
        <taxon>Eukaryota</taxon>
        <taxon>Fungi</taxon>
        <taxon>Dikarya</taxon>
        <taxon>Ascomycota</taxon>
        <taxon>Pezizomycotina</taxon>
        <taxon>Dothideomycetes</taxon>
        <taxon>Dothideomycetes incertae sedis</taxon>
        <taxon>Phaeotrichales</taxon>
        <taxon>Phaeotrichaceae</taxon>
        <taxon>Trichodelitschia</taxon>
    </lineage>
</organism>
<evidence type="ECO:0000313" key="3">
    <source>
        <dbReference type="Proteomes" id="UP000799640"/>
    </source>
</evidence>
<feature type="region of interest" description="Disordered" evidence="1">
    <location>
        <begin position="1"/>
        <end position="84"/>
    </location>
</feature>
<protein>
    <submittedName>
        <fullName evidence="2">Uncharacterized protein</fullName>
    </submittedName>
</protein>
<reference evidence="2" key="1">
    <citation type="journal article" date="2020" name="Stud. Mycol.">
        <title>101 Dothideomycetes genomes: a test case for predicting lifestyles and emergence of pathogens.</title>
        <authorList>
            <person name="Haridas S."/>
            <person name="Albert R."/>
            <person name="Binder M."/>
            <person name="Bloem J."/>
            <person name="Labutti K."/>
            <person name="Salamov A."/>
            <person name="Andreopoulos B."/>
            <person name="Baker S."/>
            <person name="Barry K."/>
            <person name="Bills G."/>
            <person name="Bluhm B."/>
            <person name="Cannon C."/>
            <person name="Castanera R."/>
            <person name="Culley D."/>
            <person name="Daum C."/>
            <person name="Ezra D."/>
            <person name="Gonzalez J."/>
            <person name="Henrissat B."/>
            <person name="Kuo A."/>
            <person name="Liang C."/>
            <person name="Lipzen A."/>
            <person name="Lutzoni F."/>
            <person name="Magnuson J."/>
            <person name="Mondo S."/>
            <person name="Nolan M."/>
            <person name="Ohm R."/>
            <person name="Pangilinan J."/>
            <person name="Park H.-J."/>
            <person name="Ramirez L."/>
            <person name="Alfaro M."/>
            <person name="Sun H."/>
            <person name="Tritt A."/>
            <person name="Yoshinaga Y."/>
            <person name="Zwiers L.-H."/>
            <person name="Turgeon B."/>
            <person name="Goodwin S."/>
            <person name="Spatafora J."/>
            <person name="Crous P."/>
            <person name="Grigoriev I."/>
        </authorList>
    </citation>
    <scope>NUCLEOTIDE SEQUENCE</scope>
    <source>
        <strain evidence="2">CBS 262.69</strain>
    </source>
</reference>
<gene>
    <name evidence="2" type="ORF">EJ06DRAFT_531595</name>
</gene>